<evidence type="ECO:0000259" key="11">
    <source>
        <dbReference type="Pfam" id="PF04909"/>
    </source>
</evidence>
<comment type="subunit">
    <text evidence="10">Homodimer.</text>
</comment>
<feature type="binding site" evidence="10">
    <location>
        <position position="136"/>
    </location>
    <ligand>
        <name>substrate</name>
    </ligand>
</feature>
<feature type="binding site" evidence="10">
    <location>
        <position position="263"/>
    </location>
    <ligand>
        <name>substrate</name>
    </ligand>
</feature>
<gene>
    <name evidence="12" type="primary">pyrC_2</name>
    <name evidence="10 13" type="synonym">pyrC</name>
    <name evidence="13" type="ORF">HT99x_005850</name>
    <name evidence="12" type="ORF">HT99x_01554</name>
</gene>
<evidence type="ECO:0000256" key="6">
    <source>
        <dbReference type="ARBA" id="ARBA00022801"/>
    </source>
</evidence>
<dbReference type="Gene3D" id="3.20.20.140">
    <property type="entry name" value="Metal-dependent hydrolases"/>
    <property type="match status" value="1"/>
</dbReference>
<dbReference type="RefSeq" id="WP_075066181.1">
    <property type="nucleotide sequence ID" value="NZ_LKAJ02000001.1"/>
</dbReference>
<feature type="binding site" evidence="10">
    <location>
        <position position="13"/>
    </location>
    <ligand>
        <name>Zn(2+)</name>
        <dbReference type="ChEBI" id="CHEBI:29105"/>
        <label>1</label>
    </ligand>
</feature>
<organism evidence="12">
    <name type="scientific">Candidatus Berkiella aquae</name>
    <dbReference type="NCBI Taxonomy" id="295108"/>
    <lineage>
        <taxon>Bacteria</taxon>
        <taxon>Pseudomonadati</taxon>
        <taxon>Pseudomonadota</taxon>
        <taxon>Gammaproteobacteria</taxon>
        <taxon>Candidatus Berkiellales</taxon>
        <taxon>Candidatus Berkiellaceae</taxon>
        <taxon>Candidatus Berkiella</taxon>
    </lineage>
</organism>
<evidence type="ECO:0000256" key="9">
    <source>
        <dbReference type="ARBA" id="ARBA00048492"/>
    </source>
</evidence>
<evidence type="ECO:0000256" key="3">
    <source>
        <dbReference type="ARBA" id="ARBA00005631"/>
    </source>
</evidence>
<keyword evidence="7 10" id="KW-0862">Zinc</keyword>
<dbReference type="Proteomes" id="UP000051497">
    <property type="component" value="Unassembled WGS sequence"/>
</dbReference>
<feature type="active site" evidence="10">
    <location>
        <position position="247"/>
    </location>
</feature>
<accession>A0A0Q9YUI3</accession>
<comment type="pathway">
    <text evidence="2 10">Pyrimidine metabolism; UMP biosynthesis via de novo pathway; (S)-dihydroorotate from bicarbonate: step 3/3.</text>
</comment>
<dbReference type="UniPathway" id="UPA00070">
    <property type="reaction ID" value="UER00117"/>
</dbReference>
<evidence type="ECO:0000256" key="5">
    <source>
        <dbReference type="ARBA" id="ARBA00022723"/>
    </source>
</evidence>
<dbReference type="OrthoDB" id="9808095at2"/>
<feature type="binding site" evidence="10">
    <location>
        <position position="251"/>
    </location>
    <ligand>
        <name>substrate</name>
    </ligand>
</feature>
<feature type="binding site" evidence="10">
    <location>
        <position position="247"/>
    </location>
    <ligand>
        <name>Zn(2+)</name>
        <dbReference type="ChEBI" id="CHEBI:29105"/>
        <label>1</label>
    </ligand>
</feature>
<dbReference type="InterPro" id="IPR004721">
    <property type="entry name" value="DHOdimr"/>
</dbReference>
<feature type="domain" description="Amidohydrolase-related" evidence="11">
    <location>
        <begin position="42"/>
        <end position="175"/>
    </location>
</feature>
<dbReference type="GO" id="GO:0008270">
    <property type="term" value="F:zinc ion binding"/>
    <property type="evidence" value="ECO:0007669"/>
    <property type="project" value="UniProtKB-UniRule"/>
</dbReference>
<dbReference type="EMBL" id="LKAJ01000005">
    <property type="protein sequence ID" value="KRG21378.1"/>
    <property type="molecule type" value="Genomic_DNA"/>
</dbReference>
<evidence type="ECO:0000256" key="2">
    <source>
        <dbReference type="ARBA" id="ARBA00004880"/>
    </source>
</evidence>
<evidence type="ECO:0000256" key="10">
    <source>
        <dbReference type="HAMAP-Rule" id="MF_00219"/>
    </source>
</evidence>
<feature type="binding site" evidence="10">
    <location>
        <position position="219"/>
    </location>
    <ligand>
        <name>substrate</name>
    </ligand>
</feature>
<dbReference type="InterPro" id="IPR002195">
    <property type="entry name" value="Dihydroorotase_CS"/>
</dbReference>
<evidence type="ECO:0000256" key="7">
    <source>
        <dbReference type="ARBA" id="ARBA00022833"/>
    </source>
</evidence>
<dbReference type="PANTHER" id="PTHR43137">
    <property type="entry name" value="DIHYDROOROTASE"/>
    <property type="match status" value="1"/>
</dbReference>
<evidence type="ECO:0000313" key="14">
    <source>
        <dbReference type="Proteomes" id="UP000051497"/>
    </source>
</evidence>
<dbReference type="EC" id="3.5.2.3" evidence="4 10"/>
<dbReference type="PATRIC" id="fig|1590043.3.peg.1587"/>
<reference evidence="13" key="2">
    <citation type="journal article" date="2016" name="Genome Announc.">
        <title>Draft Genome Sequences of Two Novel Amoeba-Resistant Intranuclear Bacteria, 'Candidatus Berkiella cookevillensis' and 'Candidatus Berkiella aquae'.</title>
        <authorList>
            <person name="Mehari Y.T."/>
            <person name="Arivett B.A."/>
            <person name="Farone A.L."/>
            <person name="Gunderson J.H."/>
            <person name="Farone M.B."/>
        </authorList>
    </citation>
    <scope>NUCLEOTIDE SEQUENCE</scope>
    <source>
        <strain evidence="13">HT99</strain>
    </source>
</reference>
<feature type="binding site" evidence="10">
    <location>
        <begin position="15"/>
        <end position="17"/>
    </location>
    <ligand>
        <name>substrate</name>
    </ligand>
</feature>
<dbReference type="EMBL" id="LKAJ02000001">
    <property type="protein sequence ID" value="MCS5710946.1"/>
    <property type="molecule type" value="Genomic_DNA"/>
</dbReference>
<reference evidence="13" key="3">
    <citation type="submission" date="2021-06" db="EMBL/GenBank/DDBJ databases">
        <title>Genomic Description and Analysis of Intracellular Bacteria, Candidatus Berkiella cookevillensis and Candidatus Berkiella aquae.</title>
        <authorList>
            <person name="Kidane D.T."/>
            <person name="Mehari Y.T."/>
            <person name="Rice F.C."/>
            <person name="Arivett B.A."/>
            <person name="Farone A.L."/>
            <person name="Berk S.G."/>
            <person name="Farone M.B."/>
        </authorList>
    </citation>
    <scope>NUCLEOTIDE SEQUENCE</scope>
    <source>
        <strain evidence="13">HT99</strain>
    </source>
</reference>
<dbReference type="InterPro" id="IPR032466">
    <property type="entry name" value="Metal_Hydrolase"/>
</dbReference>
<feature type="binding site" description="via carbamate group" evidence="10">
    <location>
        <position position="99"/>
    </location>
    <ligand>
        <name>Zn(2+)</name>
        <dbReference type="ChEBI" id="CHEBI:29105"/>
        <label>2</label>
    </ligand>
</feature>
<dbReference type="NCBIfam" id="TIGR00856">
    <property type="entry name" value="pyrC_dimer"/>
    <property type="match status" value="1"/>
</dbReference>
<dbReference type="CDD" id="cd01294">
    <property type="entry name" value="DHOase"/>
    <property type="match status" value="1"/>
</dbReference>
<dbReference type="GO" id="GO:0044205">
    <property type="term" value="P:'de novo' UMP biosynthetic process"/>
    <property type="evidence" value="ECO:0007669"/>
    <property type="project" value="UniProtKB-UniRule"/>
</dbReference>
<feature type="binding site" evidence="10">
    <location>
        <position position="136"/>
    </location>
    <ligand>
        <name>Zn(2+)</name>
        <dbReference type="ChEBI" id="CHEBI:29105"/>
        <label>2</label>
    </ligand>
</feature>
<dbReference type="Pfam" id="PF04909">
    <property type="entry name" value="Amidohydro_2"/>
    <property type="match status" value="1"/>
</dbReference>
<protein>
    <recommendedName>
        <fullName evidence="4 10">Dihydroorotase</fullName>
        <shortName evidence="10">DHOase</shortName>
        <ecNumber evidence="4 10">3.5.2.3</ecNumber>
    </recommendedName>
</protein>
<evidence type="ECO:0000256" key="8">
    <source>
        <dbReference type="ARBA" id="ARBA00022975"/>
    </source>
</evidence>
<dbReference type="SUPFAM" id="SSF51556">
    <property type="entry name" value="Metallo-dependent hydrolases"/>
    <property type="match status" value="1"/>
</dbReference>
<dbReference type="FunFam" id="3.20.20.140:FF:000006">
    <property type="entry name" value="Dihydroorotase"/>
    <property type="match status" value="1"/>
</dbReference>
<name>A0A0Q9YUI3_9GAMM</name>
<evidence type="ECO:0000313" key="12">
    <source>
        <dbReference type="EMBL" id="KRG21378.1"/>
    </source>
</evidence>
<dbReference type="HAMAP" id="MF_00219">
    <property type="entry name" value="PyrC_classII"/>
    <property type="match status" value="1"/>
</dbReference>
<keyword evidence="8 10" id="KW-0665">Pyrimidine biosynthesis</keyword>
<feature type="binding site" evidence="10">
    <location>
        <position position="41"/>
    </location>
    <ligand>
        <name>substrate</name>
    </ligand>
</feature>
<dbReference type="InterPro" id="IPR006680">
    <property type="entry name" value="Amidohydro-rel"/>
</dbReference>
<feature type="binding site" evidence="10">
    <location>
        <position position="174"/>
    </location>
    <ligand>
        <name>Zn(2+)</name>
        <dbReference type="ChEBI" id="CHEBI:29105"/>
        <label>2</label>
    </ligand>
</feature>
<comment type="caution">
    <text evidence="12">The sequence shown here is derived from an EMBL/GenBank/DDBJ whole genome shotgun (WGS) entry which is preliminary data.</text>
</comment>
<evidence type="ECO:0000313" key="13">
    <source>
        <dbReference type="EMBL" id="MCS5710946.1"/>
    </source>
</evidence>
<comment type="catalytic activity">
    <reaction evidence="9 10">
        <text>(S)-dihydroorotate + H2O = N-carbamoyl-L-aspartate + H(+)</text>
        <dbReference type="Rhea" id="RHEA:24296"/>
        <dbReference type="ChEBI" id="CHEBI:15377"/>
        <dbReference type="ChEBI" id="CHEBI:15378"/>
        <dbReference type="ChEBI" id="CHEBI:30864"/>
        <dbReference type="ChEBI" id="CHEBI:32814"/>
        <dbReference type="EC" id="3.5.2.3"/>
    </reaction>
</comment>
<keyword evidence="14" id="KW-1185">Reference proteome</keyword>
<dbReference type="STRING" id="295108.HT99x_01554"/>
<keyword evidence="5 10" id="KW-0479">Metal-binding</keyword>
<dbReference type="AlphaFoldDB" id="A0A0Q9YUI3"/>
<keyword evidence="6 10" id="KW-0378">Hydrolase</keyword>
<reference evidence="12" key="1">
    <citation type="submission" date="2015-09" db="EMBL/GenBank/DDBJ databases">
        <title>Draft Genome Sequences of Two Novel Amoeba-resistant Intranuclear Bacteria, Candidatus Berkiella cookevillensis and Candidatus Berkiella aquae.</title>
        <authorList>
            <person name="Mehari Y.T."/>
            <person name="Arivett B.A."/>
            <person name="Farone A.L."/>
            <person name="Gunderson J.H."/>
            <person name="Farone M.B."/>
        </authorList>
    </citation>
    <scope>NUCLEOTIDE SEQUENCE [LARGE SCALE GENOMIC DNA]</scope>
    <source>
        <strain evidence="12">HT99</strain>
    </source>
</reference>
<evidence type="ECO:0000256" key="1">
    <source>
        <dbReference type="ARBA" id="ARBA00002368"/>
    </source>
</evidence>
<feature type="modified residue" description="N6-carboxylysine" evidence="10">
    <location>
        <position position="99"/>
    </location>
</feature>
<proteinExistence type="inferred from homology"/>
<dbReference type="GO" id="GO:0005829">
    <property type="term" value="C:cytosol"/>
    <property type="evidence" value="ECO:0007669"/>
    <property type="project" value="TreeGrafter"/>
</dbReference>
<dbReference type="GO" id="GO:0006207">
    <property type="term" value="P:'de novo' pyrimidine nucleobase biosynthetic process"/>
    <property type="evidence" value="ECO:0007669"/>
    <property type="project" value="TreeGrafter"/>
</dbReference>
<evidence type="ECO:0000256" key="4">
    <source>
        <dbReference type="ARBA" id="ARBA00012860"/>
    </source>
</evidence>
<feature type="binding site" description="via carbamate group" evidence="10">
    <location>
        <position position="99"/>
    </location>
    <ligand>
        <name>Zn(2+)</name>
        <dbReference type="ChEBI" id="CHEBI:29105"/>
        <label>1</label>
    </ligand>
</feature>
<comment type="similarity">
    <text evidence="3 10">Belongs to the metallo-dependent hydrolases superfamily. DHOase family. Class II DHOase subfamily.</text>
</comment>
<comment type="function">
    <text evidence="1 10">Catalyzes the reversible cyclization of carbamoyl aspartate to dihydroorotate.</text>
</comment>
<dbReference type="GO" id="GO:0004151">
    <property type="term" value="F:dihydroorotase activity"/>
    <property type="evidence" value="ECO:0007669"/>
    <property type="project" value="UniProtKB-UniRule"/>
</dbReference>
<dbReference type="PANTHER" id="PTHR43137:SF1">
    <property type="entry name" value="DIHYDROOROTASE"/>
    <property type="match status" value="1"/>
</dbReference>
<dbReference type="PIRSF" id="PIRSF001237">
    <property type="entry name" value="DHOdimr"/>
    <property type="match status" value="1"/>
</dbReference>
<sequence>MQSIEIIYPDDWHCHLRDGAALSTTVPDIATQFRRAIVMPNLVPAVTTVEMASDYCQRIMEEVPSHNPFTPLMVLYLTDETPVQTIQAAKKSGIIFGCKLYPAGVTTHSHAGVTSLEKCHAVFEAMAELGLPLLIHGEVNDPAVDIFDRERVFIESHLLHLVERYPTLKIVLEHITTQDAVEFVTQAPANVAATITPHHLLLNRNDMLVGGIKPHHFCLPILKRKLHQQALLQAATSGNPKFFLGTDSAPHAQSKKEAACGCAGIYSAYSAIELYATAFEQANALDKLENFASRFGPAFYGLPINTDKITLTKSTWVMPNDLPFGEEKLIPFLAGETLTWKAIR</sequence>
<dbReference type="PROSITE" id="PS00483">
    <property type="entry name" value="DIHYDROOROTASE_2"/>
    <property type="match status" value="1"/>
</dbReference>
<feature type="binding site" evidence="10">
    <location>
        <position position="15"/>
    </location>
    <ligand>
        <name>Zn(2+)</name>
        <dbReference type="ChEBI" id="CHEBI:29105"/>
        <label>1</label>
    </ligand>
</feature>
<comment type="cofactor">
    <cofactor evidence="10">
        <name>Zn(2+)</name>
        <dbReference type="ChEBI" id="CHEBI:29105"/>
    </cofactor>
    <text evidence="10">Binds 2 Zn(2+) ions per subunit.</text>
</comment>